<gene>
    <name evidence="7" type="ORF">AOQ84DRAFT_378148</name>
</gene>
<evidence type="ECO:0000256" key="1">
    <source>
        <dbReference type="ARBA" id="ARBA00010617"/>
    </source>
</evidence>
<organism evidence="7 8">
    <name type="scientific">Glonium stellatum</name>
    <dbReference type="NCBI Taxonomy" id="574774"/>
    <lineage>
        <taxon>Eukaryota</taxon>
        <taxon>Fungi</taxon>
        <taxon>Dikarya</taxon>
        <taxon>Ascomycota</taxon>
        <taxon>Pezizomycotina</taxon>
        <taxon>Dothideomycetes</taxon>
        <taxon>Pleosporomycetidae</taxon>
        <taxon>Gloniales</taxon>
        <taxon>Gloniaceae</taxon>
        <taxon>Glonium</taxon>
    </lineage>
</organism>
<dbReference type="PANTHER" id="PTHR46300">
    <property type="entry name" value="P450, PUTATIVE (EUROFUNG)-RELATED-RELATED"/>
    <property type="match status" value="1"/>
</dbReference>
<dbReference type="Proteomes" id="UP000250140">
    <property type="component" value="Unassembled WGS sequence"/>
</dbReference>
<protein>
    <submittedName>
        <fullName evidence="7">Cytochrome P450</fullName>
    </submittedName>
</protein>
<dbReference type="EMBL" id="KV749958">
    <property type="protein sequence ID" value="OCL06946.1"/>
    <property type="molecule type" value="Genomic_DNA"/>
</dbReference>
<dbReference type="InterPro" id="IPR002401">
    <property type="entry name" value="Cyt_P450_E_grp-I"/>
</dbReference>
<dbReference type="PROSITE" id="PS00086">
    <property type="entry name" value="CYTOCHROME_P450"/>
    <property type="match status" value="1"/>
</dbReference>
<dbReference type="InterPro" id="IPR017972">
    <property type="entry name" value="Cyt_P450_CS"/>
</dbReference>
<dbReference type="PANTHER" id="PTHR46300:SF12">
    <property type="entry name" value="P450, PUTATIVE (EUROFUNG)-RELATED"/>
    <property type="match status" value="1"/>
</dbReference>
<dbReference type="GO" id="GO:0005506">
    <property type="term" value="F:iron ion binding"/>
    <property type="evidence" value="ECO:0007669"/>
    <property type="project" value="InterPro"/>
</dbReference>
<comment type="cofactor">
    <cofactor evidence="5">
        <name>heme</name>
        <dbReference type="ChEBI" id="CHEBI:30413"/>
    </cofactor>
</comment>
<evidence type="ECO:0000313" key="8">
    <source>
        <dbReference type="Proteomes" id="UP000250140"/>
    </source>
</evidence>
<dbReference type="InterPro" id="IPR036396">
    <property type="entry name" value="Cyt_P450_sf"/>
</dbReference>
<comment type="similarity">
    <text evidence="1 6">Belongs to the cytochrome P450 family.</text>
</comment>
<dbReference type="InterPro" id="IPR001128">
    <property type="entry name" value="Cyt_P450"/>
</dbReference>
<keyword evidence="5 6" id="KW-0349">Heme</keyword>
<name>A0A8E2EY01_9PEZI</name>
<keyword evidence="6" id="KW-0503">Monooxygenase</keyword>
<keyword evidence="8" id="KW-1185">Reference proteome</keyword>
<evidence type="ECO:0000256" key="5">
    <source>
        <dbReference type="PIRSR" id="PIRSR602401-1"/>
    </source>
</evidence>
<evidence type="ECO:0000256" key="3">
    <source>
        <dbReference type="ARBA" id="ARBA00023002"/>
    </source>
</evidence>
<keyword evidence="2 5" id="KW-0479">Metal-binding</keyword>
<dbReference type="SUPFAM" id="SSF48264">
    <property type="entry name" value="Cytochrome P450"/>
    <property type="match status" value="1"/>
</dbReference>
<dbReference type="InterPro" id="IPR050364">
    <property type="entry name" value="Cytochrome_P450_fung"/>
</dbReference>
<dbReference type="PRINTS" id="PR00463">
    <property type="entry name" value="EP450I"/>
</dbReference>
<evidence type="ECO:0000256" key="2">
    <source>
        <dbReference type="ARBA" id="ARBA00022723"/>
    </source>
</evidence>
<evidence type="ECO:0000313" key="7">
    <source>
        <dbReference type="EMBL" id="OCL06946.1"/>
    </source>
</evidence>
<evidence type="ECO:0000256" key="6">
    <source>
        <dbReference type="RuleBase" id="RU000461"/>
    </source>
</evidence>
<accession>A0A8E2EY01</accession>
<sequence length="510" mass="58695">MTSPLFLTTLTAAIVLVIRKLWTNYVFNKEYKLPPRVEGGLPFFGNTFQMPAYHQGPWAKDMAKKYGEMFTCQVGSNTWVFLNSSRVVNDLLEKRSAIYSSRPPFPMASTIMSDNCRIVIQPYGEKWRSIRKIMHSILNKQNAPTFAPFQDLESKHLLHDYLHNPDQWFVANQRFANSVIMSVVFGKRLGLGDPSTTELFETSGEFISALQPGANLVDAFYFLDRIPKPLQWWRRRGQRIFAKTVNVYQREVNDVVRRMKEGVARNCFATSFLRNPETENISENQKLFALGSLMEAGSDTSRMTISQIIAAAATDPRWVTKARDELDSVCGHNAERLPSFDDRERLPYTSAVTKEGFRWRPFAEIGMPHLLIKDDEYEGYKFPAGTLFTWNSWNISLSPEEYDDPERFWPERFLKNMKDLSDPLKGHWSFGPGRRVCAGYNVGDANVWIAVSRLIFCFNFEQIPGQNINTFNSNWSEYRTAPFPVKITVRSPAHAALIEREGKKAIHVRY</sequence>
<dbReference type="AlphaFoldDB" id="A0A8E2EY01"/>
<dbReference type="Gene3D" id="1.10.630.10">
    <property type="entry name" value="Cytochrome P450"/>
    <property type="match status" value="1"/>
</dbReference>
<proteinExistence type="inferred from homology"/>
<feature type="binding site" description="axial binding residue" evidence="5">
    <location>
        <position position="437"/>
    </location>
    <ligand>
        <name>heme</name>
        <dbReference type="ChEBI" id="CHEBI:30413"/>
    </ligand>
    <ligandPart>
        <name>Fe</name>
        <dbReference type="ChEBI" id="CHEBI:18248"/>
    </ligandPart>
</feature>
<keyword evidence="3 6" id="KW-0560">Oxidoreductase</keyword>
<dbReference type="OrthoDB" id="1103324at2759"/>
<evidence type="ECO:0000256" key="4">
    <source>
        <dbReference type="ARBA" id="ARBA00023004"/>
    </source>
</evidence>
<reference evidence="7 8" key="1">
    <citation type="journal article" date="2016" name="Nat. Commun.">
        <title>Ectomycorrhizal ecology is imprinted in the genome of the dominant symbiotic fungus Cenococcum geophilum.</title>
        <authorList>
            <consortium name="DOE Joint Genome Institute"/>
            <person name="Peter M."/>
            <person name="Kohler A."/>
            <person name="Ohm R.A."/>
            <person name="Kuo A."/>
            <person name="Krutzmann J."/>
            <person name="Morin E."/>
            <person name="Arend M."/>
            <person name="Barry K.W."/>
            <person name="Binder M."/>
            <person name="Choi C."/>
            <person name="Clum A."/>
            <person name="Copeland A."/>
            <person name="Grisel N."/>
            <person name="Haridas S."/>
            <person name="Kipfer T."/>
            <person name="LaButti K."/>
            <person name="Lindquist E."/>
            <person name="Lipzen A."/>
            <person name="Maire R."/>
            <person name="Meier B."/>
            <person name="Mihaltcheva S."/>
            <person name="Molinier V."/>
            <person name="Murat C."/>
            <person name="Poggeler S."/>
            <person name="Quandt C.A."/>
            <person name="Sperisen C."/>
            <person name="Tritt A."/>
            <person name="Tisserant E."/>
            <person name="Crous P.W."/>
            <person name="Henrissat B."/>
            <person name="Nehls U."/>
            <person name="Egli S."/>
            <person name="Spatafora J.W."/>
            <person name="Grigoriev I.V."/>
            <person name="Martin F.M."/>
        </authorList>
    </citation>
    <scope>NUCLEOTIDE SEQUENCE [LARGE SCALE GENOMIC DNA]</scope>
    <source>
        <strain evidence="7 8">CBS 207.34</strain>
    </source>
</reference>
<dbReference type="GO" id="GO:0016705">
    <property type="term" value="F:oxidoreductase activity, acting on paired donors, with incorporation or reduction of molecular oxygen"/>
    <property type="evidence" value="ECO:0007669"/>
    <property type="project" value="InterPro"/>
</dbReference>
<dbReference type="GO" id="GO:0004497">
    <property type="term" value="F:monooxygenase activity"/>
    <property type="evidence" value="ECO:0007669"/>
    <property type="project" value="UniProtKB-KW"/>
</dbReference>
<keyword evidence="4 5" id="KW-0408">Iron</keyword>
<dbReference type="GO" id="GO:0020037">
    <property type="term" value="F:heme binding"/>
    <property type="evidence" value="ECO:0007669"/>
    <property type="project" value="InterPro"/>
</dbReference>
<dbReference type="CDD" id="cd11065">
    <property type="entry name" value="CYP64-like"/>
    <property type="match status" value="1"/>
</dbReference>
<dbReference type="Pfam" id="PF00067">
    <property type="entry name" value="p450"/>
    <property type="match status" value="1"/>
</dbReference>